<feature type="domain" description="Scaffolding anchor of CK1" evidence="3">
    <location>
        <begin position="17"/>
        <end position="280"/>
    </location>
</feature>
<comment type="similarity">
    <text evidence="1">Belongs to the FAM83 family.</text>
</comment>
<organism evidence="4 5">
    <name type="scientific">Synaphobranchus kaupii</name>
    <name type="common">Kaup's arrowtooth eel</name>
    <dbReference type="NCBI Taxonomy" id="118154"/>
    <lineage>
        <taxon>Eukaryota</taxon>
        <taxon>Metazoa</taxon>
        <taxon>Chordata</taxon>
        <taxon>Craniata</taxon>
        <taxon>Vertebrata</taxon>
        <taxon>Euteleostomi</taxon>
        <taxon>Actinopterygii</taxon>
        <taxon>Neopterygii</taxon>
        <taxon>Teleostei</taxon>
        <taxon>Anguilliformes</taxon>
        <taxon>Synaphobranchidae</taxon>
        <taxon>Synaphobranchus</taxon>
    </lineage>
</organism>
<dbReference type="InterPro" id="IPR050944">
    <property type="entry name" value="FAM83"/>
</dbReference>
<dbReference type="PANTHER" id="PTHR16181:SF29">
    <property type="entry name" value="PROTEIN FAM83A-RELATED"/>
    <property type="match status" value="1"/>
</dbReference>
<proteinExistence type="inferred from homology"/>
<evidence type="ECO:0000256" key="2">
    <source>
        <dbReference type="SAM" id="MobiDB-lite"/>
    </source>
</evidence>
<dbReference type="Pfam" id="PF07894">
    <property type="entry name" value="SACK1"/>
    <property type="match status" value="1"/>
</dbReference>
<feature type="compositionally biased region" description="Basic and acidic residues" evidence="2">
    <location>
        <begin position="618"/>
        <end position="638"/>
    </location>
</feature>
<name>A0A9Q1IYN0_SYNKA</name>
<dbReference type="Proteomes" id="UP001152622">
    <property type="component" value="Chromosome 5"/>
</dbReference>
<gene>
    <name evidence="4" type="ORF">SKAU_G00158510</name>
</gene>
<evidence type="ECO:0000256" key="1">
    <source>
        <dbReference type="ARBA" id="ARBA00006937"/>
    </source>
</evidence>
<evidence type="ECO:0000259" key="3">
    <source>
        <dbReference type="Pfam" id="PF07894"/>
    </source>
</evidence>
<dbReference type="InterPro" id="IPR012461">
    <property type="entry name" value="SACK1"/>
</dbReference>
<comment type="caution">
    <text evidence="4">The sequence shown here is derived from an EMBL/GenBank/DDBJ whole genome shotgun (WGS) entry which is preliminary data.</text>
</comment>
<keyword evidence="5" id="KW-1185">Reference proteome</keyword>
<dbReference type="PANTHER" id="PTHR16181">
    <property type="entry name" value="PROTEIN FAM83A-RELATED"/>
    <property type="match status" value="1"/>
</dbReference>
<sequence>MSNSQEQSLNEDVVFSPVCESSPEFLHCERERRALEGLLSEGAGAFPSKLKLERLGAFLSAEEVTQICGWAQDYHCSQALPEDEQEEARGEHLSSSYCPAHTDNPLPSLQLGWPEGNSWPDAGHTLVYTNPPVPGAPPIREVVRRMIQGAQKVVAVVTDKLTDSAVIGDLHDAASRGVPVYVVLNERSVQGGFTSPRLMHQNIRVRVLGGKTFCSRDGKMVVGELKENFLLVDLDAVMVGSYSLTWTDAHLHRQLVTVLSGPVVDCFDKEFRTLYAASSPMPESCWAHSALSRMENVFLQSKHTPKSLPLDILSEDEMWPPPSKDPIDWEALGVIKRDQFPDDPFSQPGELVGPSQAPPPLFERWTTMEKVPLTRRVEFQRCVPPLYEEQSRKQLFETETRHFPGSENLHWNKAMPEGIFYKSQSWQQIYETESMKQFGQSNIHKTGTHPVEETISYPYHQQINEENGQVHFNLKKDSDYGVWSRPLVTGPGRSCEKGSQFSKRPLILMMPVPETAGSSDFNDILKGLKTESNSHENPLRSNLITTKGISMSVQDLSLETDQQDKTFPAWRTHASAQLRLTPAQTLMKTRNEEVKAAASRLPKIFTNPYRPRTTSFDLTRDRERPPQQSRERHLEGGH</sequence>
<dbReference type="EMBL" id="JAINUF010000005">
    <property type="protein sequence ID" value="KAJ8359326.1"/>
    <property type="molecule type" value="Genomic_DNA"/>
</dbReference>
<dbReference type="Gene3D" id="3.30.870.10">
    <property type="entry name" value="Endonuclease Chain A"/>
    <property type="match status" value="1"/>
</dbReference>
<dbReference type="GO" id="GO:0007165">
    <property type="term" value="P:signal transduction"/>
    <property type="evidence" value="ECO:0007669"/>
    <property type="project" value="TreeGrafter"/>
</dbReference>
<reference evidence="4" key="1">
    <citation type="journal article" date="2023" name="Science">
        <title>Genome structures resolve the early diversification of teleost fishes.</title>
        <authorList>
            <person name="Parey E."/>
            <person name="Louis A."/>
            <person name="Montfort J."/>
            <person name="Bouchez O."/>
            <person name="Roques C."/>
            <person name="Iampietro C."/>
            <person name="Lluch J."/>
            <person name="Castinel A."/>
            <person name="Donnadieu C."/>
            <person name="Desvignes T."/>
            <person name="Floi Bucao C."/>
            <person name="Jouanno E."/>
            <person name="Wen M."/>
            <person name="Mejri S."/>
            <person name="Dirks R."/>
            <person name="Jansen H."/>
            <person name="Henkel C."/>
            <person name="Chen W.J."/>
            <person name="Zahm M."/>
            <person name="Cabau C."/>
            <person name="Klopp C."/>
            <person name="Thompson A.W."/>
            <person name="Robinson-Rechavi M."/>
            <person name="Braasch I."/>
            <person name="Lecointre G."/>
            <person name="Bobe J."/>
            <person name="Postlethwait J.H."/>
            <person name="Berthelot C."/>
            <person name="Roest Crollius H."/>
            <person name="Guiguen Y."/>
        </authorList>
    </citation>
    <scope>NUCLEOTIDE SEQUENCE</scope>
    <source>
        <strain evidence="4">WJC10195</strain>
    </source>
</reference>
<dbReference type="GO" id="GO:0019901">
    <property type="term" value="F:protein kinase binding"/>
    <property type="evidence" value="ECO:0007669"/>
    <property type="project" value="TreeGrafter"/>
</dbReference>
<feature type="region of interest" description="Disordered" evidence="2">
    <location>
        <begin position="606"/>
        <end position="638"/>
    </location>
</feature>
<protein>
    <recommendedName>
        <fullName evidence="3">Scaffolding anchor of CK1 domain-containing protein</fullName>
    </recommendedName>
</protein>
<evidence type="ECO:0000313" key="4">
    <source>
        <dbReference type="EMBL" id="KAJ8359326.1"/>
    </source>
</evidence>
<evidence type="ECO:0000313" key="5">
    <source>
        <dbReference type="Proteomes" id="UP001152622"/>
    </source>
</evidence>
<dbReference type="AlphaFoldDB" id="A0A9Q1IYN0"/>
<dbReference type="OrthoDB" id="8943940at2759"/>
<dbReference type="SUPFAM" id="SSF56024">
    <property type="entry name" value="Phospholipase D/nuclease"/>
    <property type="match status" value="1"/>
</dbReference>
<accession>A0A9Q1IYN0</accession>